<feature type="domain" description="TNase-like" evidence="9">
    <location>
        <begin position="166"/>
        <end position="308"/>
    </location>
</feature>
<dbReference type="Pfam" id="PF00565">
    <property type="entry name" value="SNase"/>
    <property type="match status" value="3"/>
</dbReference>
<accession>A0A9N8KC25</accession>
<feature type="domain" description="TNase-like" evidence="9">
    <location>
        <begin position="318"/>
        <end position="455"/>
    </location>
</feature>
<dbReference type="FunFam" id="2.40.50.90:FF:000010">
    <property type="entry name" value="Ribonuclease"/>
    <property type="match status" value="1"/>
</dbReference>
<dbReference type="PROSITE" id="PS50304">
    <property type="entry name" value="TUDOR"/>
    <property type="match status" value="1"/>
</dbReference>
<comment type="caution">
    <text evidence="10">The sequence shown here is derived from an EMBL/GenBank/DDBJ whole genome shotgun (WGS) entry which is preliminary data.</text>
</comment>
<dbReference type="FunFam" id="2.30.30.140:FF:000018">
    <property type="entry name" value="Serine/threonine-protein kinase 31"/>
    <property type="match status" value="1"/>
</dbReference>
<evidence type="ECO:0000259" key="9">
    <source>
        <dbReference type="PROSITE" id="PS50830"/>
    </source>
</evidence>
<keyword evidence="5" id="KW-0597">Phosphoprotein</keyword>
<dbReference type="FunFam" id="2.40.50.90:FF:000001">
    <property type="entry name" value="Staphylococcal nuclease domain-containing protein"/>
    <property type="match status" value="1"/>
</dbReference>
<evidence type="ECO:0000313" key="10">
    <source>
        <dbReference type="EMBL" id="CAD0106899.1"/>
    </source>
</evidence>
<dbReference type="PROSITE" id="PS50830">
    <property type="entry name" value="TNASE_3"/>
    <property type="match status" value="4"/>
</dbReference>
<keyword evidence="6" id="KW-0677">Repeat</keyword>
<dbReference type="OrthoDB" id="10023235at2759"/>
<evidence type="ECO:0000256" key="2">
    <source>
        <dbReference type="ARBA" id="ARBA00013404"/>
    </source>
</evidence>
<dbReference type="EMBL" id="CAINUL010000001">
    <property type="protein sequence ID" value="CAD0106899.1"/>
    <property type="molecule type" value="Genomic_DNA"/>
</dbReference>
<dbReference type="GO" id="GO:0031047">
    <property type="term" value="P:regulatory ncRNA-mediated gene silencing"/>
    <property type="evidence" value="ECO:0007669"/>
    <property type="project" value="InterPro"/>
</dbReference>
<dbReference type="SUPFAM" id="SSF63748">
    <property type="entry name" value="Tudor/PWWP/MBT"/>
    <property type="match status" value="1"/>
</dbReference>
<dbReference type="SUPFAM" id="SSF50199">
    <property type="entry name" value="Staphylococcal nuclease"/>
    <property type="match status" value="5"/>
</dbReference>
<feature type="domain" description="TNase-like" evidence="9">
    <location>
        <begin position="516"/>
        <end position="599"/>
    </location>
</feature>
<keyword evidence="11" id="KW-1185">Reference proteome</keyword>
<dbReference type="InterPro" id="IPR035437">
    <property type="entry name" value="SNase_OB-fold_sf"/>
</dbReference>
<evidence type="ECO:0000256" key="6">
    <source>
        <dbReference type="ARBA" id="ARBA00022737"/>
    </source>
</evidence>
<comment type="subcellular location">
    <subcellularLocation>
        <location evidence="1">Cytoplasm</location>
    </subcellularLocation>
</comment>
<dbReference type="Gene3D" id="2.30.30.140">
    <property type="match status" value="1"/>
</dbReference>
<protein>
    <recommendedName>
        <fullName evidence="2">Probable endonuclease LCL3</fullName>
    </recommendedName>
    <alternativeName>
        <fullName evidence="3">Probable endonuclease lcl3</fullName>
    </alternativeName>
</protein>
<feature type="domain" description="Tudor" evidence="8">
    <location>
        <begin position="662"/>
        <end position="722"/>
    </location>
</feature>
<dbReference type="GO" id="GO:0006402">
    <property type="term" value="P:mRNA catabolic process"/>
    <property type="evidence" value="ECO:0007669"/>
    <property type="project" value="TreeGrafter"/>
</dbReference>
<keyword evidence="4" id="KW-0963">Cytoplasm</keyword>
<dbReference type="CDD" id="cd00175">
    <property type="entry name" value="SNc"/>
    <property type="match status" value="1"/>
</dbReference>
<dbReference type="GO" id="GO:0031332">
    <property type="term" value="C:RNAi effector complex"/>
    <property type="evidence" value="ECO:0007669"/>
    <property type="project" value="InterPro"/>
</dbReference>
<evidence type="ECO:0000256" key="7">
    <source>
        <dbReference type="SAM" id="MobiDB-lite"/>
    </source>
</evidence>
<evidence type="ECO:0000256" key="4">
    <source>
        <dbReference type="ARBA" id="ARBA00022490"/>
    </source>
</evidence>
<name>A0A9N8KC25_9PEZI</name>
<dbReference type="FunFam" id="2.40.50.90:FF:000030">
    <property type="entry name" value="Transcription factor (Snd1/p100), putative"/>
    <property type="match status" value="1"/>
</dbReference>
<evidence type="ECO:0000256" key="3">
    <source>
        <dbReference type="ARBA" id="ARBA00014651"/>
    </source>
</evidence>
<feature type="domain" description="TNase-like" evidence="9">
    <location>
        <begin position="2"/>
        <end position="142"/>
    </location>
</feature>
<dbReference type="PANTHER" id="PTHR12302:SF2">
    <property type="entry name" value="STAPHYLOCOCCAL NUCLEASE DOMAIN-CONTAINING PROTEIN 1"/>
    <property type="match status" value="1"/>
</dbReference>
<dbReference type="Gene3D" id="2.40.50.90">
    <property type="match status" value="5"/>
</dbReference>
<dbReference type="SMART" id="SM00333">
    <property type="entry name" value="TUDOR"/>
    <property type="match status" value="1"/>
</dbReference>
<dbReference type="PIRSF" id="PIRSF017179">
    <property type="entry name" value="RISC-Tudor-SN"/>
    <property type="match status" value="1"/>
</dbReference>
<evidence type="ECO:0000313" key="11">
    <source>
        <dbReference type="Proteomes" id="UP000745764"/>
    </source>
</evidence>
<dbReference type="GO" id="GO:0004518">
    <property type="term" value="F:nuclease activity"/>
    <property type="evidence" value="ECO:0007669"/>
    <property type="project" value="TreeGrafter"/>
</dbReference>
<dbReference type="InterPro" id="IPR016071">
    <property type="entry name" value="Staphylococal_nuclease_OB-fold"/>
</dbReference>
<dbReference type="Proteomes" id="UP000745764">
    <property type="component" value="Unassembled WGS sequence"/>
</dbReference>
<evidence type="ECO:0000256" key="1">
    <source>
        <dbReference type="ARBA" id="ARBA00004496"/>
    </source>
</evidence>
<dbReference type="GO" id="GO:0005634">
    <property type="term" value="C:nucleus"/>
    <property type="evidence" value="ECO:0007669"/>
    <property type="project" value="TreeGrafter"/>
</dbReference>
<evidence type="ECO:0000256" key="5">
    <source>
        <dbReference type="ARBA" id="ARBA00022553"/>
    </source>
</evidence>
<dbReference type="SMART" id="SM00318">
    <property type="entry name" value="SNc"/>
    <property type="match status" value="4"/>
</dbReference>
<dbReference type="InterPro" id="IPR016685">
    <property type="entry name" value="Silence_cplx_Nase-comp_TudorSN"/>
</dbReference>
<proteinExistence type="predicted"/>
<dbReference type="PANTHER" id="PTHR12302">
    <property type="entry name" value="EBNA2 BINDING PROTEIN P100"/>
    <property type="match status" value="1"/>
</dbReference>
<organism evidence="10 11">
    <name type="scientific">Aureobasidium uvarum</name>
    <dbReference type="NCBI Taxonomy" id="2773716"/>
    <lineage>
        <taxon>Eukaryota</taxon>
        <taxon>Fungi</taxon>
        <taxon>Dikarya</taxon>
        <taxon>Ascomycota</taxon>
        <taxon>Pezizomycotina</taxon>
        <taxon>Dothideomycetes</taxon>
        <taxon>Dothideomycetidae</taxon>
        <taxon>Dothideales</taxon>
        <taxon>Saccotheciaceae</taxon>
        <taxon>Aureobasidium</taxon>
    </lineage>
</organism>
<dbReference type="GO" id="GO:0003723">
    <property type="term" value="F:RNA binding"/>
    <property type="evidence" value="ECO:0007669"/>
    <property type="project" value="TreeGrafter"/>
</dbReference>
<dbReference type="GO" id="GO:0005829">
    <property type="term" value="C:cytosol"/>
    <property type="evidence" value="ECO:0007669"/>
    <property type="project" value="TreeGrafter"/>
</dbReference>
<gene>
    <name evidence="10" type="ORF">AWRI4620_LOCUS1154</name>
</gene>
<evidence type="ECO:0000259" key="8">
    <source>
        <dbReference type="PROSITE" id="PS50304"/>
    </source>
</evidence>
<sequence length="846" mass="94359">MALMEAKVKSVLSGDTLVLHNIKNPSQERTLSLAFVSAPRIRREGDEPGAFESRDFVRKLCVGKVVRFSVLYNIPTPSPRDYGVIILQSGQHLLDLVVREGLVKLRDDAGKKEDTPQGTELLERLQALESHAKVDEKGLWNPDQQRIDNVHDLSDPRAFAEAYKGQPIDAIVERVLSADRLICRLLVQPTKHTQTIVLLAGVRAPATRRINPSDQSEQPAEPFGTEAHHFVEERLLQRGVQVRILGVSPNNLLVGEVRHPMGSIAEFLLKAGLARCTDHHSTWLGSEMAKLRQAERHARDNKLGLFEGHVSQRSAGTGQIEATVSRVFSADTLFLRNKAGAEKRVNLSSVRQPKPSDPKQSPFGAEAKEFLRKRLIGKHVKVTIDGKRPATEGFDEREMATVTLNDENVGLMLVEQGYASVIRHRMDDTDRSPIYDDLLAAEEAAQSAGKGMWNPKPPKKTEYVDYSASVDQAKRQLTLLSRQRKVPAVVDFVKSGSRFTVLVPRENAKLTFVLSGIKAHEFANRRCQQRDVEIDVEGTDKVGGFIGQLYINRESFAKLLVEEGLASVHAYSAEKSGNANELFAAEQRAKEARRGMWHDWDPSKEVAEEGEEYDASAGAAGLNNGDAPVERRKDYRDVVVTNIDSTNARIKIQEIGTGTAAPPKAGDFVSARFSEDNEWYRARIRRNDRENKTSEVVYIDYGNSETIPWSRLRTLDPTRFGVQKLRAQALDAVFSFLQFPTAPEYLREAVNIISDSTADRQLVANVDYVDPREGTLHVTLFDPKQSDSLNESVNADIISEGLAMVPKKLKAWERAAGDVIADLQARENEAKGDRRGQWEYGDLTED</sequence>
<reference evidence="10" key="1">
    <citation type="submission" date="2020-06" db="EMBL/GenBank/DDBJ databases">
        <authorList>
            <person name="Onetto C."/>
        </authorList>
    </citation>
    <scope>NUCLEOTIDE SEQUENCE</scope>
</reference>
<dbReference type="AlphaFoldDB" id="A0A9N8KC25"/>
<dbReference type="Pfam" id="PF00567">
    <property type="entry name" value="TUDOR"/>
    <property type="match status" value="1"/>
</dbReference>
<dbReference type="InterPro" id="IPR002999">
    <property type="entry name" value="Tudor"/>
</dbReference>
<feature type="region of interest" description="Disordered" evidence="7">
    <location>
        <begin position="345"/>
        <end position="364"/>
    </location>
</feature>